<dbReference type="RefSeq" id="WP_345538957.1">
    <property type="nucleotide sequence ID" value="NZ_BAABGJ010000035.1"/>
</dbReference>
<proteinExistence type="inferred from homology"/>
<evidence type="ECO:0000313" key="3">
    <source>
        <dbReference type="Proteomes" id="UP001500975"/>
    </source>
</evidence>
<evidence type="ECO:0000256" key="1">
    <source>
        <dbReference type="HAMAP-Rule" id="MF_00652"/>
    </source>
</evidence>
<dbReference type="Pfam" id="PF03883">
    <property type="entry name" value="H2O2_YaaD"/>
    <property type="match status" value="1"/>
</dbReference>
<organism evidence="2 3">
    <name type="scientific">Variovorax defluvii</name>
    <dbReference type="NCBI Taxonomy" id="913761"/>
    <lineage>
        <taxon>Bacteria</taxon>
        <taxon>Pseudomonadati</taxon>
        <taxon>Pseudomonadota</taxon>
        <taxon>Betaproteobacteria</taxon>
        <taxon>Burkholderiales</taxon>
        <taxon>Comamonadaceae</taxon>
        <taxon>Variovorax</taxon>
    </lineage>
</organism>
<protein>
    <recommendedName>
        <fullName evidence="1">UPF0246 protein GCM10023165_30910</fullName>
    </recommendedName>
</protein>
<keyword evidence="3" id="KW-1185">Reference proteome</keyword>
<comment type="caution">
    <text evidence="2">The sequence shown here is derived from an EMBL/GenBank/DDBJ whole genome shotgun (WGS) entry which is preliminary data.</text>
</comment>
<reference evidence="3" key="1">
    <citation type="journal article" date="2019" name="Int. J. Syst. Evol. Microbiol.">
        <title>The Global Catalogue of Microorganisms (GCM) 10K type strain sequencing project: providing services to taxonomists for standard genome sequencing and annotation.</title>
        <authorList>
            <consortium name="The Broad Institute Genomics Platform"/>
            <consortium name="The Broad Institute Genome Sequencing Center for Infectious Disease"/>
            <person name="Wu L."/>
            <person name="Ma J."/>
        </authorList>
    </citation>
    <scope>NUCLEOTIDE SEQUENCE [LARGE SCALE GENOMIC DNA]</scope>
    <source>
        <strain evidence="3">JCM 17804</strain>
    </source>
</reference>
<sequence length="261" mass="29113">MLFLLSPAKSLDYETPVSDTLPATQPHFEGPRSPAATLIKILRQKSPQDIAELMHLSDKLSALNVARYAAWTSRGTAANAKQAALAFNGDVYGGLDAKTLSAEQLGWAQEHVCILSGLYGVLRPLDRLQPYRLEMGTPLANKQGKDLYAFWHARIAQYLNERLAADRTPVVVNLASLEYFRAVDAKALKARVVECVFEEWKNGQFKVISFFAKRARGLMARWAVVHKASTPKVLEKFDLEGYVFDAQASAPERFVFRRKAA</sequence>
<dbReference type="NCBIfam" id="NF002542">
    <property type="entry name" value="PRK02101.1-3"/>
    <property type="match status" value="1"/>
</dbReference>
<dbReference type="Proteomes" id="UP001500975">
    <property type="component" value="Unassembled WGS sequence"/>
</dbReference>
<accession>A0ABP8HWS5</accession>
<comment type="similarity">
    <text evidence="1">Belongs to the UPF0246 family.</text>
</comment>
<dbReference type="InterPro" id="IPR005583">
    <property type="entry name" value="YaaA"/>
</dbReference>
<gene>
    <name evidence="2" type="primary">yaaA</name>
    <name evidence="2" type="ORF">GCM10023165_30910</name>
</gene>
<dbReference type="EMBL" id="BAABGJ010000035">
    <property type="protein sequence ID" value="GAA4346346.1"/>
    <property type="molecule type" value="Genomic_DNA"/>
</dbReference>
<evidence type="ECO:0000313" key="2">
    <source>
        <dbReference type="EMBL" id="GAA4346346.1"/>
    </source>
</evidence>
<dbReference type="PANTHER" id="PTHR30283:SF4">
    <property type="entry name" value="PEROXIDE STRESS RESISTANCE PROTEIN YAAA"/>
    <property type="match status" value="1"/>
</dbReference>
<name>A0ABP8HWS5_9BURK</name>
<dbReference type="HAMAP" id="MF_00652">
    <property type="entry name" value="UPF0246"/>
    <property type="match status" value="1"/>
</dbReference>
<dbReference type="PANTHER" id="PTHR30283">
    <property type="entry name" value="PEROXIDE STRESS RESPONSE PROTEIN YAAA"/>
    <property type="match status" value="1"/>
</dbReference>